<dbReference type="PROSITE" id="PS50901">
    <property type="entry name" value="FTSK"/>
    <property type="match status" value="1"/>
</dbReference>
<dbReference type="InterPro" id="IPR018541">
    <property type="entry name" value="Ftsk_gamma"/>
</dbReference>
<keyword evidence="10" id="KW-0238">DNA-binding</keyword>
<keyword evidence="11 16" id="KW-0472">Membrane</keyword>
<feature type="domain" description="FtsK" evidence="17">
    <location>
        <begin position="357"/>
        <end position="544"/>
    </location>
</feature>
<evidence type="ECO:0000256" key="3">
    <source>
        <dbReference type="ARBA" id="ARBA00022475"/>
    </source>
</evidence>
<feature type="compositionally biased region" description="Basic and acidic residues" evidence="15">
    <location>
        <begin position="199"/>
        <end position="209"/>
    </location>
</feature>
<dbReference type="Pfam" id="PF17854">
    <property type="entry name" value="FtsK_alpha"/>
    <property type="match status" value="1"/>
</dbReference>
<dbReference type="SMART" id="SM00382">
    <property type="entry name" value="AAA"/>
    <property type="match status" value="1"/>
</dbReference>
<dbReference type="Gene3D" id="1.10.10.10">
    <property type="entry name" value="Winged helix-like DNA-binding domain superfamily/Winged helix DNA-binding domain"/>
    <property type="match status" value="1"/>
</dbReference>
<evidence type="ECO:0000256" key="8">
    <source>
        <dbReference type="ARBA" id="ARBA00022840"/>
    </source>
</evidence>
<dbReference type="InterPro" id="IPR050206">
    <property type="entry name" value="FtsK/SpoIIIE/SftA"/>
</dbReference>
<dbReference type="CDD" id="cd01127">
    <property type="entry name" value="TrwB_TraG_TraD_VirD4"/>
    <property type="match status" value="1"/>
</dbReference>
<evidence type="ECO:0000256" key="10">
    <source>
        <dbReference type="ARBA" id="ARBA00023125"/>
    </source>
</evidence>
<dbReference type="PANTHER" id="PTHR22683">
    <property type="entry name" value="SPORULATION PROTEIN RELATED"/>
    <property type="match status" value="1"/>
</dbReference>
<keyword evidence="9 16" id="KW-1133">Transmembrane helix</keyword>
<keyword evidence="4" id="KW-0132">Cell division</keyword>
<keyword evidence="3" id="KW-1003">Cell membrane</keyword>
<dbReference type="InterPro" id="IPR036388">
    <property type="entry name" value="WH-like_DNA-bd_sf"/>
</dbReference>
<keyword evidence="12" id="KW-0131">Cell cycle</keyword>
<dbReference type="Pfam" id="PF01580">
    <property type="entry name" value="FtsK_SpoIIIE"/>
    <property type="match status" value="1"/>
</dbReference>
<evidence type="ECO:0000256" key="11">
    <source>
        <dbReference type="ARBA" id="ARBA00023136"/>
    </source>
</evidence>
<evidence type="ECO:0000259" key="17">
    <source>
        <dbReference type="PROSITE" id="PS50901"/>
    </source>
</evidence>
<protein>
    <recommendedName>
        <fullName evidence="17">FtsK domain-containing protein</fullName>
    </recommendedName>
</protein>
<dbReference type="SUPFAM" id="SSF103473">
    <property type="entry name" value="MFS general substrate transporter"/>
    <property type="match status" value="1"/>
</dbReference>
<evidence type="ECO:0000256" key="16">
    <source>
        <dbReference type="SAM" id="Phobius"/>
    </source>
</evidence>
<feature type="binding site" evidence="14">
    <location>
        <begin position="374"/>
        <end position="381"/>
    </location>
    <ligand>
        <name>ATP</name>
        <dbReference type="ChEBI" id="CHEBI:30616"/>
    </ligand>
</feature>
<comment type="similarity">
    <text evidence="2">Belongs to the FtsK/SpoIIIE/SftA family.</text>
</comment>
<evidence type="ECO:0000256" key="13">
    <source>
        <dbReference type="ARBA" id="ARBA00025923"/>
    </source>
</evidence>
<dbReference type="InterPro" id="IPR002543">
    <property type="entry name" value="FtsK_dom"/>
</dbReference>
<evidence type="ECO:0000256" key="4">
    <source>
        <dbReference type="ARBA" id="ARBA00022618"/>
    </source>
</evidence>
<feature type="transmembrane region" description="Helical" evidence="16">
    <location>
        <begin position="40"/>
        <end position="64"/>
    </location>
</feature>
<accession>A0A1F7WE79</accession>
<dbReference type="Proteomes" id="UP000176988">
    <property type="component" value="Unassembled WGS sequence"/>
</dbReference>
<sequence length="699" mass="76244">MSPKAKRELAAVLLVVLALVSTLAFFQIAGPVGHLLNVSLGTLFGLLKYIFPVVLLVIAACLAFPERYPIRRITIISIGFLLVSIAALIDIIKSASESGSLYIEEISSAGGYLGLILAYPLVALLGLWAAVIIIVAVILASVVLASNLSLHELWEKVRYSDLIPFGNKDSMDDDEEEFEDEDTIEDDEDAEKDDEETDESSKDSVRVSDYDLEPVPKPRKHYRKIPIPIDLLENRISKPTSGDIHGRMMTIRKTLENFGVPVEMGDVSVGPTVTQFTLKPSDGVKLARITSLSNDLALALAAHPIRIEAPIPGKSLVGIEVPNHTVATVTLREVLESKEFAQRKSQLTICLGRDVAGKAWLADMSKMPHLLVAGATGSGKTVCLNTIILSLIYQNSPEDLKLLLIDPKRVELPVYNGIPHLLTPAITEVPKIINSFKWAIGEMERRFDLLSKSACRDIGSYNERNPDDKLPYIVLVVDELADLMVASAAEVEAAIIRLAQMSRAVGIHLVIATQRPSVDVITGLIKANITSRIAFSVASSMDSRTILDTPGAEKLVGRGDMLFVSSDLSKPKRIQCCYVSDRDIKQVVGFIVEKMDEPVEYVEGVTEKKTGGSSSFSGADDDDDELYDEARATVVKAGKASASYLQRRLKVGYARAARLLDLLEERGIIGPGDGAKPRQILVHGINDEDGVHFSEDDEE</sequence>
<dbReference type="Gene3D" id="3.30.980.40">
    <property type="match status" value="1"/>
</dbReference>
<dbReference type="GO" id="GO:0007059">
    <property type="term" value="P:chromosome segregation"/>
    <property type="evidence" value="ECO:0007669"/>
    <property type="project" value="UniProtKB-KW"/>
</dbReference>
<dbReference type="InterPro" id="IPR025199">
    <property type="entry name" value="FtsK_4TM"/>
</dbReference>
<dbReference type="GO" id="GO:0005524">
    <property type="term" value="F:ATP binding"/>
    <property type="evidence" value="ECO:0007669"/>
    <property type="project" value="UniProtKB-UniRule"/>
</dbReference>
<name>A0A1F7WE79_9BACT</name>
<comment type="caution">
    <text evidence="18">The sequence shown here is derived from an EMBL/GenBank/DDBJ whole genome shotgun (WGS) entry which is preliminary data.</text>
</comment>
<dbReference type="SMART" id="SM00843">
    <property type="entry name" value="Ftsk_gamma"/>
    <property type="match status" value="1"/>
</dbReference>
<dbReference type="SUPFAM" id="SSF46785">
    <property type="entry name" value="Winged helix' DNA-binding domain"/>
    <property type="match status" value="1"/>
</dbReference>
<dbReference type="Pfam" id="PF09397">
    <property type="entry name" value="FtsK_gamma"/>
    <property type="match status" value="1"/>
</dbReference>
<feature type="region of interest" description="Disordered" evidence="15">
    <location>
        <begin position="168"/>
        <end position="209"/>
    </location>
</feature>
<feature type="transmembrane region" description="Helical" evidence="16">
    <location>
        <begin position="112"/>
        <end position="145"/>
    </location>
</feature>
<dbReference type="EMBL" id="MGFG01000026">
    <property type="protein sequence ID" value="OGM00709.1"/>
    <property type="molecule type" value="Genomic_DNA"/>
</dbReference>
<dbReference type="InterPro" id="IPR036390">
    <property type="entry name" value="WH_DNA-bd_sf"/>
</dbReference>
<keyword evidence="5 16" id="KW-0812">Transmembrane</keyword>
<dbReference type="InterPro" id="IPR041027">
    <property type="entry name" value="FtsK_alpha"/>
</dbReference>
<keyword evidence="6 14" id="KW-0547">Nucleotide-binding</keyword>
<dbReference type="AlphaFoldDB" id="A0A1F7WE79"/>
<reference evidence="18 19" key="1">
    <citation type="journal article" date="2016" name="Nat. Commun.">
        <title>Thousands of microbial genomes shed light on interconnected biogeochemical processes in an aquifer system.</title>
        <authorList>
            <person name="Anantharaman K."/>
            <person name="Brown C.T."/>
            <person name="Hug L.A."/>
            <person name="Sharon I."/>
            <person name="Castelle C.J."/>
            <person name="Probst A.J."/>
            <person name="Thomas B.C."/>
            <person name="Singh A."/>
            <person name="Wilkins M.J."/>
            <person name="Karaoz U."/>
            <person name="Brodie E.L."/>
            <person name="Williams K.H."/>
            <person name="Hubbard S.S."/>
            <person name="Banfield J.F."/>
        </authorList>
    </citation>
    <scope>NUCLEOTIDE SEQUENCE [LARGE SCALE GENOMIC DNA]</scope>
</reference>
<dbReference type="InterPro" id="IPR003593">
    <property type="entry name" value="AAA+_ATPase"/>
</dbReference>
<gene>
    <name evidence="18" type="ORF">A2480_04725</name>
</gene>
<evidence type="ECO:0000256" key="15">
    <source>
        <dbReference type="SAM" id="MobiDB-lite"/>
    </source>
</evidence>
<evidence type="ECO:0000256" key="7">
    <source>
        <dbReference type="ARBA" id="ARBA00022829"/>
    </source>
</evidence>
<dbReference type="GO" id="GO:0005886">
    <property type="term" value="C:plasma membrane"/>
    <property type="evidence" value="ECO:0007669"/>
    <property type="project" value="UniProtKB-SubCell"/>
</dbReference>
<dbReference type="Pfam" id="PF13491">
    <property type="entry name" value="FtsK_4TM"/>
    <property type="match status" value="1"/>
</dbReference>
<evidence type="ECO:0000256" key="9">
    <source>
        <dbReference type="ARBA" id="ARBA00022989"/>
    </source>
</evidence>
<organism evidence="18 19">
    <name type="scientific">Candidatus Uhrbacteria bacterium RIFOXYC2_FULL_47_19</name>
    <dbReference type="NCBI Taxonomy" id="1802424"/>
    <lineage>
        <taxon>Bacteria</taxon>
        <taxon>Candidatus Uhriibacteriota</taxon>
    </lineage>
</organism>
<evidence type="ECO:0000256" key="5">
    <source>
        <dbReference type="ARBA" id="ARBA00022692"/>
    </source>
</evidence>
<dbReference type="InterPro" id="IPR036259">
    <property type="entry name" value="MFS_trans_sf"/>
</dbReference>
<evidence type="ECO:0000256" key="14">
    <source>
        <dbReference type="PROSITE-ProRule" id="PRU00289"/>
    </source>
</evidence>
<dbReference type="STRING" id="1802424.A2480_04725"/>
<dbReference type="PANTHER" id="PTHR22683:SF41">
    <property type="entry name" value="DNA TRANSLOCASE FTSK"/>
    <property type="match status" value="1"/>
</dbReference>
<evidence type="ECO:0000313" key="19">
    <source>
        <dbReference type="Proteomes" id="UP000176988"/>
    </source>
</evidence>
<dbReference type="GO" id="GO:0003677">
    <property type="term" value="F:DNA binding"/>
    <property type="evidence" value="ECO:0007669"/>
    <property type="project" value="UniProtKB-KW"/>
</dbReference>
<evidence type="ECO:0000256" key="12">
    <source>
        <dbReference type="ARBA" id="ARBA00023306"/>
    </source>
</evidence>
<feature type="compositionally biased region" description="Acidic residues" evidence="15">
    <location>
        <begin position="171"/>
        <end position="198"/>
    </location>
</feature>
<dbReference type="GO" id="GO:0051301">
    <property type="term" value="P:cell division"/>
    <property type="evidence" value="ECO:0007669"/>
    <property type="project" value="UniProtKB-KW"/>
</dbReference>
<proteinExistence type="inferred from homology"/>
<evidence type="ECO:0000256" key="6">
    <source>
        <dbReference type="ARBA" id="ARBA00022741"/>
    </source>
</evidence>
<dbReference type="SUPFAM" id="SSF52540">
    <property type="entry name" value="P-loop containing nucleoside triphosphate hydrolases"/>
    <property type="match status" value="1"/>
</dbReference>
<comment type="subcellular location">
    <subcellularLocation>
        <location evidence="1">Cell membrane</location>
        <topology evidence="1">Multi-pass membrane protein</topology>
    </subcellularLocation>
</comment>
<keyword evidence="8 14" id="KW-0067">ATP-binding</keyword>
<evidence type="ECO:0000256" key="2">
    <source>
        <dbReference type="ARBA" id="ARBA00006474"/>
    </source>
</evidence>
<keyword evidence="7" id="KW-0159">Chromosome partition</keyword>
<evidence type="ECO:0000313" key="18">
    <source>
        <dbReference type="EMBL" id="OGM00709.1"/>
    </source>
</evidence>
<evidence type="ECO:0000256" key="1">
    <source>
        <dbReference type="ARBA" id="ARBA00004651"/>
    </source>
</evidence>
<dbReference type="InterPro" id="IPR027417">
    <property type="entry name" value="P-loop_NTPase"/>
</dbReference>
<comment type="subunit">
    <text evidence="13">Homohexamer. Forms a ring that surrounds DNA.</text>
</comment>
<dbReference type="Gene3D" id="3.40.50.300">
    <property type="entry name" value="P-loop containing nucleotide triphosphate hydrolases"/>
    <property type="match status" value="1"/>
</dbReference>
<feature type="transmembrane region" description="Helical" evidence="16">
    <location>
        <begin position="73"/>
        <end position="92"/>
    </location>
</feature>